<evidence type="ECO:0000313" key="5">
    <source>
        <dbReference type="EMBL" id="ASU35143.1"/>
    </source>
</evidence>
<comment type="similarity">
    <text evidence="1">Belongs to the transferase hexapeptide repeat family.</text>
</comment>
<dbReference type="SUPFAM" id="SSF51161">
    <property type="entry name" value="Trimeric LpxA-like enzymes"/>
    <property type="match status" value="1"/>
</dbReference>
<dbReference type="PANTHER" id="PTHR23416">
    <property type="entry name" value="SIALIC ACID SYNTHASE-RELATED"/>
    <property type="match status" value="1"/>
</dbReference>
<keyword evidence="6" id="KW-1185">Reference proteome</keyword>
<sequence length="165" mass="18368">MLKKIALKIFDKLLEYHDANYYQSLRRKYNIAPDFRFNGKHVQIYGNGKISTGKNSYIGSFSTIQLHEDCEVIIGDNCRISHNVRIYTSSPEPDQDFNDLTSLKIKRGDVVIGNGVWIGVNVFINPGVRIGNNAVVGANSVVTKDIDENTIAGGVPAKVIRVKKD</sequence>
<protein>
    <submittedName>
        <fullName evidence="5">Maltose O-acetyltransferase</fullName>
    </submittedName>
</protein>
<keyword evidence="4" id="KW-0012">Acyltransferase</keyword>
<dbReference type="RefSeq" id="WP_094571387.1">
    <property type="nucleotide sequence ID" value="NZ_CP022743.1"/>
</dbReference>
<dbReference type="InterPro" id="IPR018357">
    <property type="entry name" value="Hexapep_transf_CS"/>
</dbReference>
<keyword evidence="3" id="KW-0677">Repeat</keyword>
<organism evidence="5 6">
    <name type="scientific">Mucilaginibacter xinganensis</name>
    <dbReference type="NCBI Taxonomy" id="1234841"/>
    <lineage>
        <taxon>Bacteria</taxon>
        <taxon>Pseudomonadati</taxon>
        <taxon>Bacteroidota</taxon>
        <taxon>Sphingobacteriia</taxon>
        <taxon>Sphingobacteriales</taxon>
        <taxon>Sphingobacteriaceae</taxon>
        <taxon>Mucilaginibacter</taxon>
    </lineage>
</organism>
<dbReference type="Pfam" id="PF14602">
    <property type="entry name" value="Hexapep_2"/>
    <property type="match status" value="1"/>
</dbReference>
<dbReference type="CDD" id="cd04647">
    <property type="entry name" value="LbH_MAT_like"/>
    <property type="match status" value="1"/>
</dbReference>
<evidence type="ECO:0000256" key="4">
    <source>
        <dbReference type="ARBA" id="ARBA00023315"/>
    </source>
</evidence>
<name>A0A223NZ49_9SPHI</name>
<reference evidence="5 6" key="1">
    <citation type="submission" date="2017-08" db="EMBL/GenBank/DDBJ databases">
        <title>Complete genome sequence of Mucilaginibacter sp. strain BJC16-A31.</title>
        <authorList>
            <consortium name="Henan University of Science and Technology"/>
            <person name="You X."/>
        </authorList>
    </citation>
    <scope>NUCLEOTIDE SEQUENCE [LARGE SCALE GENOMIC DNA]</scope>
    <source>
        <strain evidence="5 6">BJC16-A31</strain>
    </source>
</reference>
<dbReference type="GO" id="GO:0005829">
    <property type="term" value="C:cytosol"/>
    <property type="evidence" value="ECO:0007669"/>
    <property type="project" value="TreeGrafter"/>
</dbReference>
<dbReference type="InterPro" id="IPR051159">
    <property type="entry name" value="Hexapeptide_acetyltransf"/>
</dbReference>
<dbReference type="PANTHER" id="PTHR23416:SF23">
    <property type="entry name" value="ACETYLTRANSFERASE C18B11.09C-RELATED"/>
    <property type="match status" value="1"/>
</dbReference>
<dbReference type="PROSITE" id="PS00101">
    <property type="entry name" value="HEXAPEP_TRANSFERASES"/>
    <property type="match status" value="1"/>
</dbReference>
<dbReference type="InterPro" id="IPR001451">
    <property type="entry name" value="Hexapep"/>
</dbReference>
<evidence type="ECO:0000256" key="3">
    <source>
        <dbReference type="ARBA" id="ARBA00022737"/>
    </source>
</evidence>
<proteinExistence type="inferred from homology"/>
<dbReference type="AlphaFoldDB" id="A0A223NZ49"/>
<keyword evidence="2 5" id="KW-0808">Transferase</keyword>
<evidence type="ECO:0000256" key="2">
    <source>
        <dbReference type="ARBA" id="ARBA00022679"/>
    </source>
</evidence>
<dbReference type="Gene3D" id="2.160.10.10">
    <property type="entry name" value="Hexapeptide repeat proteins"/>
    <property type="match status" value="1"/>
</dbReference>
<accession>A0A223NZ49</accession>
<dbReference type="EMBL" id="CP022743">
    <property type="protein sequence ID" value="ASU35143.1"/>
    <property type="molecule type" value="Genomic_DNA"/>
</dbReference>
<dbReference type="OrthoDB" id="9814490at2"/>
<dbReference type="InterPro" id="IPR011004">
    <property type="entry name" value="Trimer_LpxA-like_sf"/>
</dbReference>
<dbReference type="GO" id="GO:0008374">
    <property type="term" value="F:O-acyltransferase activity"/>
    <property type="evidence" value="ECO:0007669"/>
    <property type="project" value="TreeGrafter"/>
</dbReference>
<gene>
    <name evidence="5" type="ORF">MuYL_3258</name>
</gene>
<evidence type="ECO:0000256" key="1">
    <source>
        <dbReference type="ARBA" id="ARBA00007274"/>
    </source>
</evidence>
<evidence type="ECO:0000313" key="6">
    <source>
        <dbReference type="Proteomes" id="UP000215002"/>
    </source>
</evidence>
<dbReference type="Pfam" id="PF00132">
    <property type="entry name" value="Hexapep"/>
    <property type="match status" value="1"/>
</dbReference>
<dbReference type="Proteomes" id="UP000215002">
    <property type="component" value="Chromosome"/>
</dbReference>
<dbReference type="KEGG" id="muc:MuYL_3258"/>